<dbReference type="PROSITE" id="PS51126">
    <property type="entry name" value="DILUTE"/>
    <property type="match status" value="1"/>
</dbReference>
<keyword evidence="1" id="KW-0812">Transmembrane</keyword>
<dbReference type="OrthoDB" id="910235at2759"/>
<organism evidence="3 4">
    <name type="scientific">Phtheirospermum japonicum</name>
    <dbReference type="NCBI Taxonomy" id="374723"/>
    <lineage>
        <taxon>Eukaryota</taxon>
        <taxon>Viridiplantae</taxon>
        <taxon>Streptophyta</taxon>
        <taxon>Embryophyta</taxon>
        <taxon>Tracheophyta</taxon>
        <taxon>Spermatophyta</taxon>
        <taxon>Magnoliopsida</taxon>
        <taxon>eudicotyledons</taxon>
        <taxon>Gunneridae</taxon>
        <taxon>Pentapetalae</taxon>
        <taxon>asterids</taxon>
        <taxon>lamiids</taxon>
        <taxon>Lamiales</taxon>
        <taxon>Orobanchaceae</taxon>
        <taxon>Orobanchaceae incertae sedis</taxon>
        <taxon>Phtheirospermum</taxon>
    </lineage>
</organism>
<protein>
    <submittedName>
        <fullName evidence="3">Myosin-8</fullName>
    </submittedName>
</protein>
<feature type="transmembrane region" description="Helical" evidence="1">
    <location>
        <begin position="176"/>
        <end position="199"/>
    </location>
</feature>
<evidence type="ECO:0000259" key="2">
    <source>
        <dbReference type="PROSITE" id="PS51126"/>
    </source>
</evidence>
<keyword evidence="1" id="KW-1133">Transmembrane helix</keyword>
<dbReference type="Pfam" id="PF01843">
    <property type="entry name" value="DIL"/>
    <property type="match status" value="1"/>
</dbReference>
<keyword evidence="1" id="KW-0472">Membrane</keyword>
<dbReference type="EMBL" id="BMAC01000731">
    <property type="protein sequence ID" value="GFQ02170.1"/>
    <property type="molecule type" value="Genomic_DNA"/>
</dbReference>
<sequence length="262" mass="29607">MIEIEVRACERYMDEAIGSTDTQKCKVDVGVEVCERAFHMRRGFLVHPTAPIAALVFPLLLLSFWKCIGQNPTLESISPPPLYILDGEFFRRRILIVRSRMFVSFLTPPKVFGVVDMAGLRAELESVSGYISYGSVLATEPTMAEDPVIRMGSSPGRQLQHQCEYVMRNGRLVCRLVSYAGACVVACVIKGFIITVLLARGECCTFSNAEYMKSGLDELEVWCGHAQEFVGPSWDELKHVWQVVRFLMIPRIQQKMNNSWDE</sequence>
<keyword evidence="4" id="KW-1185">Reference proteome</keyword>
<dbReference type="AlphaFoldDB" id="A0A830CT26"/>
<name>A0A830CT26_9LAMI</name>
<dbReference type="Proteomes" id="UP000653305">
    <property type="component" value="Unassembled WGS sequence"/>
</dbReference>
<evidence type="ECO:0000256" key="1">
    <source>
        <dbReference type="SAM" id="Phobius"/>
    </source>
</evidence>
<evidence type="ECO:0000313" key="4">
    <source>
        <dbReference type="Proteomes" id="UP000653305"/>
    </source>
</evidence>
<reference evidence="3" key="1">
    <citation type="submission" date="2020-07" db="EMBL/GenBank/DDBJ databases">
        <title>Ethylene signaling mediates host invasion by parasitic plants.</title>
        <authorList>
            <person name="Yoshida S."/>
        </authorList>
    </citation>
    <scope>NUCLEOTIDE SEQUENCE</scope>
    <source>
        <strain evidence="3">Okayama</strain>
    </source>
</reference>
<feature type="transmembrane region" description="Helical" evidence="1">
    <location>
        <begin position="45"/>
        <end position="65"/>
    </location>
</feature>
<feature type="domain" description="Dilute" evidence="2">
    <location>
        <begin position="134"/>
        <end position="262"/>
    </location>
</feature>
<evidence type="ECO:0000313" key="3">
    <source>
        <dbReference type="EMBL" id="GFQ02170.1"/>
    </source>
</evidence>
<dbReference type="InterPro" id="IPR002710">
    <property type="entry name" value="Dilute_dom"/>
</dbReference>
<accession>A0A830CT26</accession>
<gene>
    <name evidence="3" type="ORF">PHJA_002360900</name>
</gene>
<proteinExistence type="predicted"/>
<comment type="caution">
    <text evidence="3">The sequence shown here is derived from an EMBL/GenBank/DDBJ whole genome shotgun (WGS) entry which is preliminary data.</text>
</comment>